<dbReference type="eggNOG" id="COG1433">
    <property type="taxonomic scope" value="Bacteria"/>
</dbReference>
<dbReference type="InterPro" id="IPR051840">
    <property type="entry name" value="NifX/NifY_domain"/>
</dbReference>
<keyword evidence="2" id="KW-0535">Nitrogen fixation</keyword>
<dbReference type="PANTHER" id="PTHR33937">
    <property type="entry name" value="IRON-MOLYBDENUM PROTEIN-RELATED-RELATED"/>
    <property type="match status" value="1"/>
</dbReference>
<dbReference type="SUPFAM" id="SSF53146">
    <property type="entry name" value="Nitrogenase accessory factor-like"/>
    <property type="match status" value="1"/>
</dbReference>
<sequence>MTRTKSNLNEEQIAGMTPVIKKVEGDNMVFEEGQGMLIAFASSDGKTINSHFASSPAFEMYKFTDGPQGVIHTSLKAEDMEESEDKVDVRIKMLNRCSIVYCTQIGGPAAARLVQSGIHPLKVPEGTPIEEELIKVNKLLQSKRLPPWLQKKLGSVNS</sequence>
<dbReference type="InterPro" id="IPR003731">
    <property type="entry name" value="Di-Nase_FeMo-co_biosynth"/>
</dbReference>
<name>J7J0G5_DESMD</name>
<comment type="similarity">
    <text evidence="1">Belongs to the NifX/NifY family.</text>
</comment>
<feature type="domain" description="Dinitrogenase iron-molybdenum cofactor biosynthesis" evidence="3">
    <location>
        <begin position="44"/>
        <end position="136"/>
    </location>
</feature>
<proteinExistence type="inferred from homology"/>
<dbReference type="PANTHER" id="PTHR33937:SF1">
    <property type="entry name" value="IRON-MOLIBDENUM COFACTOR PROCESSING PROTEIN"/>
    <property type="match status" value="1"/>
</dbReference>
<reference evidence="4 5" key="1">
    <citation type="journal article" date="2012" name="J. Bacteriol.">
        <title>Complete genome sequences of Desulfosporosinus orientis DSM765T, Desulfosporosinus youngiae DSM17734T, Desulfosporosinus meridiei DSM13257T, and Desulfosporosinus acidiphilus DSM22704T.</title>
        <authorList>
            <person name="Pester M."/>
            <person name="Brambilla E."/>
            <person name="Alazard D."/>
            <person name="Rattei T."/>
            <person name="Weinmaier T."/>
            <person name="Han J."/>
            <person name="Lucas S."/>
            <person name="Lapidus A."/>
            <person name="Cheng J.F."/>
            <person name="Goodwin L."/>
            <person name="Pitluck S."/>
            <person name="Peters L."/>
            <person name="Ovchinnikova G."/>
            <person name="Teshima H."/>
            <person name="Detter J.C."/>
            <person name="Han C.S."/>
            <person name="Tapia R."/>
            <person name="Land M.L."/>
            <person name="Hauser L."/>
            <person name="Kyrpides N.C."/>
            <person name="Ivanova N.N."/>
            <person name="Pagani I."/>
            <person name="Huntmann M."/>
            <person name="Wei C.L."/>
            <person name="Davenport K.W."/>
            <person name="Daligault H."/>
            <person name="Chain P.S."/>
            <person name="Chen A."/>
            <person name="Mavromatis K."/>
            <person name="Markowitz V."/>
            <person name="Szeto E."/>
            <person name="Mikhailova N."/>
            <person name="Pati A."/>
            <person name="Wagner M."/>
            <person name="Woyke T."/>
            <person name="Ollivier B."/>
            <person name="Klenk H.P."/>
            <person name="Spring S."/>
            <person name="Loy A."/>
        </authorList>
    </citation>
    <scope>NUCLEOTIDE SEQUENCE [LARGE SCALE GENOMIC DNA]</scope>
    <source>
        <strain evidence="5">ATCC BAA-275 / DSM 13257 / NCIMB 13706 / S10</strain>
    </source>
</reference>
<evidence type="ECO:0000259" key="3">
    <source>
        <dbReference type="Pfam" id="PF02579"/>
    </source>
</evidence>
<dbReference type="EMBL" id="CP003629">
    <property type="protein sequence ID" value="AFQ45844.1"/>
    <property type="molecule type" value="Genomic_DNA"/>
</dbReference>
<dbReference type="InterPro" id="IPR034169">
    <property type="entry name" value="NifX-like"/>
</dbReference>
<reference evidence="5" key="2">
    <citation type="submission" date="2012-08" db="EMBL/GenBank/DDBJ databases">
        <title>Finished genome of Desulfosporosinus meridiei DSM 13257.</title>
        <authorList>
            <person name="Huntemann M."/>
            <person name="Wei C.-L."/>
            <person name="Han J."/>
            <person name="Detter J.C."/>
            <person name="Han C."/>
            <person name="Davenport K."/>
            <person name="Daligault H."/>
            <person name="Erkkila T."/>
            <person name="Gu W."/>
            <person name="Munk A.C.C."/>
            <person name="Teshima H."/>
            <person name="Xu Y."/>
            <person name="Chain P."/>
            <person name="Tapia R."/>
            <person name="Chen A."/>
            <person name="Krypides N."/>
            <person name="Mavromatis K."/>
            <person name="Markowitz V."/>
            <person name="Szeto E."/>
            <person name="Ivanova N."/>
            <person name="Mikhailova N."/>
            <person name="Ovchinnikova G."/>
            <person name="Pagani I."/>
            <person name="Pati A."/>
            <person name="Goodwin L."/>
            <person name="Peters L."/>
            <person name="Pitluck S."/>
            <person name="Woyke T."/>
            <person name="Pester M."/>
            <person name="Spring S."/>
            <person name="Ollivier B."/>
            <person name="Rattei T."/>
            <person name="Klenk H.-P."/>
            <person name="Wagner M."/>
            <person name="Loy A."/>
        </authorList>
    </citation>
    <scope>NUCLEOTIDE SEQUENCE [LARGE SCALE GENOMIC DNA]</scope>
    <source>
        <strain evidence="5">ATCC BAA-275 / DSM 13257 / NCIMB 13706 / S10</strain>
    </source>
</reference>
<organism evidence="4 5">
    <name type="scientific">Desulfosporosinus meridiei (strain ATCC BAA-275 / DSM 13257 / KCTC 12902 / NCIMB 13706 / S10)</name>
    <dbReference type="NCBI Taxonomy" id="768704"/>
    <lineage>
        <taxon>Bacteria</taxon>
        <taxon>Bacillati</taxon>
        <taxon>Bacillota</taxon>
        <taxon>Clostridia</taxon>
        <taxon>Eubacteriales</taxon>
        <taxon>Desulfitobacteriaceae</taxon>
        <taxon>Desulfosporosinus</taxon>
    </lineage>
</organism>
<evidence type="ECO:0000313" key="5">
    <source>
        <dbReference type="Proteomes" id="UP000005262"/>
    </source>
</evidence>
<gene>
    <name evidence="4" type="ordered locus">Desmer_4013</name>
</gene>
<dbReference type="KEGG" id="dmi:Desmer_4013"/>
<dbReference type="Gene3D" id="3.30.420.130">
    <property type="entry name" value="Dinitrogenase iron-molybdenum cofactor biosynthesis domain"/>
    <property type="match status" value="1"/>
</dbReference>
<evidence type="ECO:0000313" key="4">
    <source>
        <dbReference type="EMBL" id="AFQ45844.1"/>
    </source>
</evidence>
<protein>
    <recommendedName>
        <fullName evidence="3">Dinitrogenase iron-molybdenum cofactor biosynthesis domain-containing protein</fullName>
    </recommendedName>
</protein>
<keyword evidence="5" id="KW-1185">Reference proteome</keyword>
<dbReference type="AlphaFoldDB" id="J7J0G5"/>
<dbReference type="HOGENOM" id="CLU_104194_3_0_9"/>
<dbReference type="Proteomes" id="UP000005262">
    <property type="component" value="Chromosome"/>
</dbReference>
<evidence type="ECO:0000256" key="1">
    <source>
        <dbReference type="ARBA" id="ARBA00010285"/>
    </source>
</evidence>
<accession>J7J0G5</accession>
<dbReference type="STRING" id="768704.Desmer_4013"/>
<dbReference type="CDD" id="cd00853">
    <property type="entry name" value="NifX"/>
    <property type="match status" value="1"/>
</dbReference>
<dbReference type="InterPro" id="IPR036105">
    <property type="entry name" value="DiNase_FeMo-co_biosyn_sf"/>
</dbReference>
<evidence type="ECO:0000256" key="2">
    <source>
        <dbReference type="ARBA" id="ARBA00023231"/>
    </source>
</evidence>
<dbReference type="Pfam" id="PF02579">
    <property type="entry name" value="Nitro_FeMo-Co"/>
    <property type="match status" value="1"/>
</dbReference>